<feature type="region of interest" description="Disordered" evidence="2">
    <location>
        <begin position="1"/>
        <end position="20"/>
    </location>
</feature>
<accession>A0ABY9DDG8</accession>
<comment type="similarity">
    <text evidence="1">Belongs to the prefoldin subunit beta family.</text>
</comment>
<proteinExistence type="inferred from homology"/>
<evidence type="ECO:0000256" key="1">
    <source>
        <dbReference type="ARBA" id="ARBA00008045"/>
    </source>
</evidence>
<dbReference type="Pfam" id="PF01920">
    <property type="entry name" value="Prefoldin_2"/>
    <property type="match status" value="1"/>
</dbReference>
<protein>
    <recommendedName>
        <fullName evidence="5">Prefoldin subunit 1</fullName>
    </recommendedName>
</protein>
<dbReference type="InterPro" id="IPR009053">
    <property type="entry name" value="Prefoldin"/>
</dbReference>
<feature type="compositionally biased region" description="Low complexity" evidence="2">
    <location>
        <begin position="1"/>
        <end position="19"/>
    </location>
</feature>
<evidence type="ECO:0000313" key="4">
    <source>
        <dbReference type="Proteomes" id="UP001227230"/>
    </source>
</evidence>
<name>A0ABY9DDG8_VITVI</name>
<dbReference type="Gene3D" id="1.10.287.370">
    <property type="match status" value="1"/>
</dbReference>
<evidence type="ECO:0008006" key="5">
    <source>
        <dbReference type="Google" id="ProtNLM"/>
    </source>
</evidence>
<reference evidence="3 4" key="1">
    <citation type="journal article" date="2023" name="Hortic Res">
        <title>The complete reference genome for grapevine (Vitis vinifera L.) genetics and breeding.</title>
        <authorList>
            <person name="Shi X."/>
            <person name="Cao S."/>
            <person name="Wang X."/>
            <person name="Huang S."/>
            <person name="Wang Y."/>
            <person name="Liu Z."/>
            <person name="Liu W."/>
            <person name="Leng X."/>
            <person name="Peng Y."/>
            <person name="Wang N."/>
            <person name="Wang Y."/>
            <person name="Ma Z."/>
            <person name="Xu X."/>
            <person name="Zhang F."/>
            <person name="Xue H."/>
            <person name="Zhong H."/>
            <person name="Wang Y."/>
            <person name="Zhang K."/>
            <person name="Velt A."/>
            <person name="Avia K."/>
            <person name="Holtgrawe D."/>
            <person name="Grimplet J."/>
            <person name="Matus J.T."/>
            <person name="Ware D."/>
            <person name="Wu X."/>
            <person name="Wang H."/>
            <person name="Liu C."/>
            <person name="Fang Y."/>
            <person name="Rustenholz C."/>
            <person name="Cheng Z."/>
            <person name="Xiao H."/>
            <person name="Zhou Y."/>
        </authorList>
    </citation>
    <scope>NUCLEOTIDE SEQUENCE [LARGE SCALE GENOMIC DNA]</scope>
    <source>
        <strain evidence="4">cv. Pinot noir / PN40024</strain>
        <tissue evidence="3">Leaf</tissue>
    </source>
</reference>
<sequence>MEAASASSPSPAVSSPTASDPKLHFLMQIRSHETAIGELSNLPTSRNVYQKNGNLFFRTTIQKATASEQKQLNSAKAKLQKLNSP</sequence>
<dbReference type="Proteomes" id="UP001227230">
    <property type="component" value="Chromosome 15"/>
</dbReference>
<gene>
    <name evidence="3" type="ORF">VitviT2T_023014</name>
</gene>
<dbReference type="SUPFAM" id="SSF46579">
    <property type="entry name" value="Prefoldin"/>
    <property type="match status" value="1"/>
</dbReference>
<evidence type="ECO:0000256" key="2">
    <source>
        <dbReference type="SAM" id="MobiDB-lite"/>
    </source>
</evidence>
<evidence type="ECO:0000313" key="3">
    <source>
        <dbReference type="EMBL" id="WKA05027.1"/>
    </source>
</evidence>
<organism evidence="3 4">
    <name type="scientific">Vitis vinifera</name>
    <name type="common">Grape</name>
    <dbReference type="NCBI Taxonomy" id="29760"/>
    <lineage>
        <taxon>Eukaryota</taxon>
        <taxon>Viridiplantae</taxon>
        <taxon>Streptophyta</taxon>
        <taxon>Embryophyta</taxon>
        <taxon>Tracheophyta</taxon>
        <taxon>Spermatophyta</taxon>
        <taxon>Magnoliopsida</taxon>
        <taxon>eudicotyledons</taxon>
        <taxon>Gunneridae</taxon>
        <taxon>Pentapetalae</taxon>
        <taxon>rosids</taxon>
        <taxon>Vitales</taxon>
        <taxon>Vitaceae</taxon>
        <taxon>Viteae</taxon>
        <taxon>Vitis</taxon>
    </lineage>
</organism>
<dbReference type="EMBL" id="CP126662">
    <property type="protein sequence ID" value="WKA05027.1"/>
    <property type="molecule type" value="Genomic_DNA"/>
</dbReference>
<keyword evidence="4" id="KW-1185">Reference proteome</keyword>
<dbReference type="InterPro" id="IPR002777">
    <property type="entry name" value="PFD_beta-like"/>
</dbReference>